<proteinExistence type="predicted"/>
<evidence type="ECO:0000313" key="2">
    <source>
        <dbReference type="EMBL" id="CAG6756120.1"/>
    </source>
</evidence>
<dbReference type="EMBL" id="HBUF01543883">
    <property type="protein sequence ID" value="CAG6756120.1"/>
    <property type="molecule type" value="Transcribed_RNA"/>
</dbReference>
<name>A0A8D9ELH1_9HEMI</name>
<sequence length="104" mass="12225">MIPLPHTQKSNIGTFIFIGTTPWSMFYIGRVFCIHITQRCGAMWCFYFFLSHAHCNFALTFSFYMMSLLDITINALTLVPKNLKISPFNFSLKKKFSFFLKKKF</sequence>
<keyword evidence="1" id="KW-1133">Transmembrane helix</keyword>
<reference evidence="2" key="1">
    <citation type="submission" date="2021-05" db="EMBL/GenBank/DDBJ databases">
        <authorList>
            <person name="Alioto T."/>
            <person name="Alioto T."/>
            <person name="Gomez Garrido J."/>
        </authorList>
    </citation>
    <scope>NUCLEOTIDE SEQUENCE</scope>
</reference>
<organism evidence="2">
    <name type="scientific">Cacopsylla melanoneura</name>
    <dbReference type="NCBI Taxonomy" id="428564"/>
    <lineage>
        <taxon>Eukaryota</taxon>
        <taxon>Metazoa</taxon>
        <taxon>Ecdysozoa</taxon>
        <taxon>Arthropoda</taxon>
        <taxon>Hexapoda</taxon>
        <taxon>Insecta</taxon>
        <taxon>Pterygota</taxon>
        <taxon>Neoptera</taxon>
        <taxon>Paraneoptera</taxon>
        <taxon>Hemiptera</taxon>
        <taxon>Sternorrhyncha</taxon>
        <taxon>Psylloidea</taxon>
        <taxon>Psyllidae</taxon>
        <taxon>Psyllinae</taxon>
        <taxon>Cacopsylla</taxon>
    </lineage>
</organism>
<keyword evidence="1" id="KW-0812">Transmembrane</keyword>
<protein>
    <submittedName>
        <fullName evidence="2">Uncharacterized protein</fullName>
    </submittedName>
</protein>
<feature type="transmembrane region" description="Helical" evidence="1">
    <location>
        <begin position="44"/>
        <end position="66"/>
    </location>
</feature>
<keyword evidence="1" id="KW-0472">Membrane</keyword>
<accession>A0A8D9ELH1</accession>
<dbReference type="AlphaFoldDB" id="A0A8D9ELH1"/>
<evidence type="ECO:0000256" key="1">
    <source>
        <dbReference type="SAM" id="Phobius"/>
    </source>
</evidence>
<feature type="transmembrane region" description="Helical" evidence="1">
    <location>
        <begin position="12"/>
        <end position="32"/>
    </location>
</feature>